<gene>
    <name evidence="4" type="primary">cmr6</name>
    <name evidence="4" type="ORF">GXN76_01670</name>
</gene>
<evidence type="ECO:0000259" key="3">
    <source>
        <dbReference type="Pfam" id="PF03787"/>
    </source>
</evidence>
<dbReference type="GO" id="GO:0051607">
    <property type="term" value="P:defense response to virus"/>
    <property type="evidence" value="ECO:0007669"/>
    <property type="project" value="UniProtKB-KW"/>
</dbReference>
<evidence type="ECO:0000313" key="5">
    <source>
        <dbReference type="Proteomes" id="UP000503088"/>
    </source>
</evidence>
<dbReference type="AlphaFoldDB" id="A0A7D3Y842"/>
<dbReference type="InterPro" id="IPR005537">
    <property type="entry name" value="RAMP_III_fam"/>
</dbReference>
<evidence type="ECO:0000313" key="4">
    <source>
        <dbReference type="EMBL" id="QKG83301.1"/>
    </source>
</evidence>
<dbReference type="RefSeq" id="WP_173219787.1">
    <property type="nucleotide sequence ID" value="NZ_CP048104.1"/>
</dbReference>
<dbReference type="Pfam" id="PF03787">
    <property type="entry name" value="RAMPs"/>
    <property type="match status" value="1"/>
</dbReference>
<dbReference type="PANTHER" id="PTHR39965">
    <property type="entry name" value="CRISPR SYSTEM CMR SUBUNIT CMR6"/>
    <property type="match status" value="1"/>
</dbReference>
<sequence>MRRPLYGQEGEEQVQFPESPCQTAHMGLWYDKFCDRWTLEGIFWVLGKNKEKWTQRVAGERGDKEQIEDAITRFRRLVESRSGSLLPMKTTSRFVTGLGRSHPVENGFAWHPTLGTAYLPGSSVKGMVRAWAQECGVEETEIQRLLGTESKVGEWIFFDALPLKPICLEVDIMTPHYGDYYADPKQNPPHDRSNPIPIPFLTVAEEQEFVFAFAPRRIQEKQESDEEKLSSWLKGALDWMGAGAKTAVGYGRFTTNKDKENEWKKEQEERQRQEEEQRKLAEIQRERAKLPMPYREMVEDGYEEDTNRFMEAMTIKWLPRLEEPGEEKRFEIAEYLMKWYKNHMLYVEEAQQEK</sequence>
<accession>A0A7D3Y842</accession>
<dbReference type="Proteomes" id="UP000503088">
    <property type="component" value="Chromosome"/>
</dbReference>
<evidence type="ECO:0000256" key="2">
    <source>
        <dbReference type="SAM" id="Coils"/>
    </source>
</evidence>
<dbReference type="EMBL" id="CP048104">
    <property type="protein sequence ID" value="QKG83301.1"/>
    <property type="molecule type" value="Genomic_DNA"/>
</dbReference>
<proteinExistence type="predicted"/>
<keyword evidence="5" id="KW-1185">Reference proteome</keyword>
<feature type="domain" description="CRISPR type III-associated protein" evidence="3">
    <location>
        <begin position="89"/>
        <end position="253"/>
    </location>
</feature>
<dbReference type="NCBIfam" id="TIGR01898">
    <property type="entry name" value="cas_TM1791_cmr6"/>
    <property type="match status" value="1"/>
</dbReference>
<dbReference type="InterPro" id="IPR010172">
    <property type="entry name" value="CRISPR-assoc_prot_TM1791"/>
</dbReference>
<reference evidence="4 5" key="1">
    <citation type="submission" date="2020-01" db="EMBL/GenBank/DDBJ databases">
        <authorList>
            <person name="Gulvik C.A."/>
            <person name="Batra D.G."/>
        </authorList>
    </citation>
    <scope>NUCLEOTIDE SEQUENCE [LARGE SCALE GENOMIC DNA]</scope>
    <source>
        <strain evidence="4 5">W9323</strain>
    </source>
</reference>
<name>A0A7D3Y842_9BACL</name>
<evidence type="ECO:0000256" key="1">
    <source>
        <dbReference type="ARBA" id="ARBA00023118"/>
    </source>
</evidence>
<keyword evidence="1" id="KW-0051">Antiviral defense</keyword>
<protein>
    <submittedName>
        <fullName evidence="4">Type III-B CRISPR module RAMP protein Cmr6</fullName>
    </submittedName>
</protein>
<organism evidence="4 5">
    <name type="scientific">Kroppenstedtia pulmonis</name>
    <dbReference type="NCBI Taxonomy" id="1380685"/>
    <lineage>
        <taxon>Bacteria</taxon>
        <taxon>Bacillati</taxon>
        <taxon>Bacillota</taxon>
        <taxon>Bacilli</taxon>
        <taxon>Bacillales</taxon>
        <taxon>Thermoactinomycetaceae</taxon>
        <taxon>Kroppenstedtia</taxon>
    </lineage>
</organism>
<feature type="coiled-coil region" evidence="2">
    <location>
        <begin position="256"/>
        <end position="286"/>
    </location>
</feature>
<keyword evidence="2" id="KW-0175">Coiled coil</keyword>
<dbReference type="KEGG" id="kpul:GXN76_01670"/>
<dbReference type="PANTHER" id="PTHR39965:SF1">
    <property type="entry name" value="CRISPR SYSTEM CMR SUBUNIT CMR6"/>
    <property type="match status" value="1"/>
</dbReference>